<keyword evidence="2" id="KW-1185">Reference proteome</keyword>
<evidence type="ECO:0000313" key="2">
    <source>
        <dbReference type="Proteomes" id="UP001529510"/>
    </source>
</evidence>
<protein>
    <submittedName>
        <fullName evidence="1">Uncharacterized protein</fullName>
    </submittedName>
</protein>
<reference evidence="1 2" key="1">
    <citation type="submission" date="2024-05" db="EMBL/GenBank/DDBJ databases">
        <title>Genome sequencing and assembly of Indian major carp, Cirrhinus mrigala (Hamilton, 1822).</title>
        <authorList>
            <person name="Mohindra V."/>
            <person name="Chowdhury L.M."/>
            <person name="Lal K."/>
            <person name="Jena J.K."/>
        </authorList>
    </citation>
    <scope>NUCLEOTIDE SEQUENCE [LARGE SCALE GENOMIC DNA]</scope>
    <source>
        <strain evidence="1">CM1030</strain>
        <tissue evidence="1">Blood</tissue>
    </source>
</reference>
<dbReference type="AlphaFoldDB" id="A0ABD0R5A6"/>
<sequence>TAEMNERLKKLGESSLRNFTMDTGGTETSLYNFEGEDYREKQKVSIRVEVYR</sequence>
<proteinExistence type="predicted"/>
<organism evidence="1 2">
    <name type="scientific">Cirrhinus mrigala</name>
    <name type="common">Mrigala</name>
    <dbReference type="NCBI Taxonomy" id="683832"/>
    <lineage>
        <taxon>Eukaryota</taxon>
        <taxon>Metazoa</taxon>
        <taxon>Chordata</taxon>
        <taxon>Craniata</taxon>
        <taxon>Vertebrata</taxon>
        <taxon>Euteleostomi</taxon>
        <taxon>Actinopterygii</taxon>
        <taxon>Neopterygii</taxon>
        <taxon>Teleostei</taxon>
        <taxon>Ostariophysi</taxon>
        <taxon>Cypriniformes</taxon>
        <taxon>Cyprinidae</taxon>
        <taxon>Labeoninae</taxon>
        <taxon>Labeonini</taxon>
        <taxon>Cirrhinus</taxon>
    </lineage>
</organism>
<feature type="non-terminal residue" evidence="1">
    <location>
        <position position="52"/>
    </location>
</feature>
<gene>
    <name evidence="1" type="ORF">M9458_012014</name>
</gene>
<feature type="non-terminal residue" evidence="1">
    <location>
        <position position="1"/>
    </location>
</feature>
<evidence type="ECO:0000313" key="1">
    <source>
        <dbReference type="EMBL" id="KAL0193718.1"/>
    </source>
</evidence>
<dbReference type="Proteomes" id="UP001529510">
    <property type="component" value="Unassembled WGS sequence"/>
</dbReference>
<name>A0ABD0R5A6_CIRMR</name>
<comment type="caution">
    <text evidence="1">The sequence shown here is derived from an EMBL/GenBank/DDBJ whole genome shotgun (WGS) entry which is preliminary data.</text>
</comment>
<dbReference type="EMBL" id="JAMKFB020000005">
    <property type="protein sequence ID" value="KAL0193718.1"/>
    <property type="molecule type" value="Genomic_DNA"/>
</dbReference>
<accession>A0ABD0R5A6</accession>